<dbReference type="AlphaFoldDB" id="A0A6J4KMQ8"/>
<dbReference type="InterPro" id="IPR050855">
    <property type="entry name" value="NDM-1-like"/>
</dbReference>
<feature type="compositionally biased region" description="Basic and acidic residues" evidence="1">
    <location>
        <begin position="335"/>
        <end position="346"/>
    </location>
</feature>
<keyword evidence="4" id="KW-0378">Hydrolase</keyword>
<accession>A0A6J4KMQ8</accession>
<organism evidence="4">
    <name type="scientific">uncultured Cytophagales bacterium</name>
    <dbReference type="NCBI Taxonomy" id="158755"/>
    <lineage>
        <taxon>Bacteria</taxon>
        <taxon>Pseudomonadati</taxon>
        <taxon>Bacteroidota</taxon>
        <taxon>Sphingobacteriia</taxon>
        <taxon>Sphingobacteriales</taxon>
        <taxon>environmental samples</taxon>
    </lineage>
</organism>
<dbReference type="Pfam" id="PF00753">
    <property type="entry name" value="Lactamase_B"/>
    <property type="match status" value="1"/>
</dbReference>
<evidence type="ECO:0000256" key="2">
    <source>
        <dbReference type="SAM" id="Phobius"/>
    </source>
</evidence>
<feature type="transmembrane region" description="Helical" evidence="2">
    <location>
        <begin position="295"/>
        <end position="313"/>
    </location>
</feature>
<dbReference type="SMART" id="SM00849">
    <property type="entry name" value="Lactamase_B"/>
    <property type="match status" value="1"/>
</dbReference>
<feature type="region of interest" description="Disordered" evidence="1">
    <location>
        <begin position="327"/>
        <end position="348"/>
    </location>
</feature>
<dbReference type="SUPFAM" id="SSF56281">
    <property type="entry name" value="Metallo-hydrolase/oxidoreductase"/>
    <property type="match status" value="1"/>
</dbReference>
<feature type="domain" description="Metallo-beta-lactamase" evidence="3">
    <location>
        <begin position="30"/>
        <end position="238"/>
    </location>
</feature>
<keyword evidence="2" id="KW-0472">Membrane</keyword>
<name>A0A6J4KMQ8_9SPHI</name>
<keyword evidence="2" id="KW-1133">Transmembrane helix</keyword>
<dbReference type="InterPro" id="IPR001279">
    <property type="entry name" value="Metallo-B-lactamas"/>
</dbReference>
<evidence type="ECO:0000259" key="3">
    <source>
        <dbReference type="SMART" id="SM00849"/>
    </source>
</evidence>
<dbReference type="GO" id="GO:0016787">
    <property type="term" value="F:hydrolase activity"/>
    <property type="evidence" value="ECO:0007669"/>
    <property type="project" value="UniProtKB-KW"/>
</dbReference>
<dbReference type="InterPro" id="IPR036866">
    <property type="entry name" value="RibonucZ/Hydroxyglut_hydro"/>
</dbReference>
<gene>
    <name evidence="4" type="ORF">AVDCRST_MAG56-6165</name>
</gene>
<evidence type="ECO:0000256" key="1">
    <source>
        <dbReference type="SAM" id="MobiDB-lite"/>
    </source>
</evidence>
<protein>
    <submittedName>
        <fullName evidence="4">Probable metallo-hydrolase YflN</fullName>
    </submittedName>
</protein>
<dbReference type="Gene3D" id="3.60.15.10">
    <property type="entry name" value="Ribonuclease Z/Hydroxyacylglutathione hydrolase-like"/>
    <property type="match status" value="1"/>
</dbReference>
<sequence>MDNQHTPAINQRYGSLQRVAPGVLGLPTLIVNVYFVGDADGWVLVDAGISRFAGNIRKAAEQVFGLGARPKAIVLTHGHFDHVGSLEALLKVWDVPVYAHKLEIPYLTGMSSYPPPDPTVGGGAMASMSRVFPTKPLNLGSRVKSFPLIGELPEMPGWEIIHTPGHAPGHVSFFRRRDGVLIAGDAFVTTNQESFWSVVSRKREIHRPPAYFTQDWAAAHRSVQHLANLEPSVVATGHGLPMRGEEMRAALHHLAKNFQQEAIPAKGRYVAHPALFNEAGVDYVPPAAPDPLPKVLAGVALATLVGVAAYALIKRNRKHNELKPMGTRTVYYDPEPPHYRTEEKSSTHIPRVRRITRPEY</sequence>
<dbReference type="EMBL" id="CADCTQ010000508">
    <property type="protein sequence ID" value="CAA9310247.1"/>
    <property type="molecule type" value="Genomic_DNA"/>
</dbReference>
<dbReference type="CDD" id="cd07721">
    <property type="entry name" value="yflN-like_MBL-fold"/>
    <property type="match status" value="1"/>
</dbReference>
<dbReference type="PANTHER" id="PTHR42951:SF17">
    <property type="entry name" value="METALLO-BETA-LACTAMASE DOMAIN-CONTAINING PROTEIN"/>
    <property type="match status" value="1"/>
</dbReference>
<reference evidence="4" key="1">
    <citation type="submission" date="2020-02" db="EMBL/GenBank/DDBJ databases">
        <authorList>
            <person name="Meier V. D."/>
        </authorList>
    </citation>
    <scope>NUCLEOTIDE SEQUENCE</scope>
    <source>
        <strain evidence="4">AVDCRST_MAG56</strain>
    </source>
</reference>
<evidence type="ECO:0000313" key="4">
    <source>
        <dbReference type="EMBL" id="CAA9310247.1"/>
    </source>
</evidence>
<dbReference type="PANTHER" id="PTHR42951">
    <property type="entry name" value="METALLO-BETA-LACTAMASE DOMAIN-CONTAINING"/>
    <property type="match status" value="1"/>
</dbReference>
<keyword evidence="2" id="KW-0812">Transmembrane</keyword>
<proteinExistence type="predicted"/>